<protein>
    <submittedName>
        <fullName evidence="2">Beta-aspartate methyltransferase</fullName>
    </submittedName>
</protein>
<organism evidence="2 3">
    <name type="scientific">Synergistes jonesii</name>
    <dbReference type="NCBI Taxonomy" id="2754"/>
    <lineage>
        <taxon>Bacteria</taxon>
        <taxon>Thermotogati</taxon>
        <taxon>Synergistota</taxon>
        <taxon>Synergistia</taxon>
        <taxon>Synergistales</taxon>
        <taxon>Synergistaceae</taxon>
        <taxon>Synergistes</taxon>
    </lineage>
</organism>
<dbReference type="Proteomes" id="UP000027665">
    <property type="component" value="Unassembled WGS sequence"/>
</dbReference>
<dbReference type="eggNOG" id="COG1978">
    <property type="taxonomic scope" value="Bacteria"/>
</dbReference>
<evidence type="ECO:0000313" key="2">
    <source>
        <dbReference type="EMBL" id="KEJ91792.1"/>
    </source>
</evidence>
<evidence type="ECO:0000313" key="3">
    <source>
        <dbReference type="Proteomes" id="UP000027665"/>
    </source>
</evidence>
<dbReference type="EMBL" id="JMKI01000037">
    <property type="protein sequence ID" value="KEJ91792.1"/>
    <property type="molecule type" value="Genomic_DNA"/>
</dbReference>
<dbReference type="AlphaFoldDB" id="A0A073J255"/>
<keyword evidence="2" id="KW-0489">Methyltransferase</keyword>
<keyword evidence="1" id="KW-0560">Oxidoreductase</keyword>
<accession>A0A073J255</accession>
<dbReference type="GO" id="GO:0032259">
    <property type="term" value="P:methylation"/>
    <property type="evidence" value="ECO:0007669"/>
    <property type="project" value="UniProtKB-KW"/>
</dbReference>
<evidence type="ECO:0000256" key="1">
    <source>
        <dbReference type="ARBA" id="ARBA00023002"/>
    </source>
</evidence>
<keyword evidence="3" id="KW-1185">Reference proteome</keyword>
<dbReference type="PATRIC" id="fig|2754.20.peg.2263"/>
<keyword evidence="2" id="KW-0808">Transferase</keyword>
<proteinExistence type="predicted"/>
<dbReference type="Pfam" id="PF07355">
    <property type="entry name" value="GRDB"/>
    <property type="match status" value="1"/>
</dbReference>
<dbReference type="GO" id="GO:0050485">
    <property type="term" value="F:oxidoreductase activity, acting on X-H and Y-H to form an X-Y bond, with a disulfide as acceptor"/>
    <property type="evidence" value="ECO:0007669"/>
    <property type="project" value="InterPro"/>
</dbReference>
<gene>
    <name evidence="2" type="ORF">EH55_07410</name>
</gene>
<name>A0A073J255_9BACT</name>
<dbReference type="NCBIfam" id="TIGR01918">
    <property type="entry name" value="various_sel_PB"/>
    <property type="match status" value="1"/>
</dbReference>
<comment type="caution">
    <text evidence="2">The sequence shown here is derived from an EMBL/GenBank/DDBJ whole genome shotgun (WGS) entry which is preliminary data.</text>
</comment>
<reference evidence="2 3" key="1">
    <citation type="submission" date="2014-04" db="EMBL/GenBank/DDBJ databases">
        <title>Draft Genome Sequence of Synergistes jonesii.</title>
        <authorList>
            <person name="Coil D.A."/>
            <person name="Eisen J.A."/>
            <person name="Holland-Moritz H.E."/>
        </authorList>
    </citation>
    <scope>NUCLEOTIDE SEQUENCE [LARGE SCALE GENOMIC DNA]</scope>
    <source>
        <strain evidence="2 3">78-1</strain>
    </source>
</reference>
<dbReference type="GO" id="GO:0008168">
    <property type="term" value="F:methyltransferase activity"/>
    <property type="evidence" value="ECO:0007669"/>
    <property type="project" value="UniProtKB-KW"/>
</dbReference>
<dbReference type="InterPro" id="IPR010187">
    <property type="entry name" value="Various_sel_PB"/>
</dbReference>
<sequence>MTKKRIVHYINQFFAGIGGEEKADVEPEARKGAVGPGLAFSREFGEKAEIVGTVICGDTYYAENIERATDEILKLIASFEPDAVVTGPAFNAGRYGTAAGGVADAVQKKLGIPAVSGMYEENPGADMFRKAVFIVPTADNARGIKTAVPAMAKLVLRLIETKGDPGSPEEGGYMPRGVRVNFFRESCGAERAVEMLVKKLKGEAFETEYPMPSFDRVAPGAPVQDMKNATIALVTSGGIVPKGNPDHIEASSAMKFGTYGIEGVMSADPEHYATAHGGYDPTYANADPNRVLPVDVMREMEKEGVFKKLYGSFSTTVGNGTSIANAKKFGTAIGAKLKEDGVDAVILTST</sequence>
<dbReference type="STRING" id="2754.EH55_07410"/>